<name>A0ABQ4ZDY7_9ASTR</name>
<feature type="region of interest" description="Disordered" evidence="1">
    <location>
        <begin position="142"/>
        <end position="161"/>
    </location>
</feature>
<dbReference type="EMBL" id="BQNB010011203">
    <property type="protein sequence ID" value="GJS87511.1"/>
    <property type="molecule type" value="Genomic_DNA"/>
</dbReference>
<gene>
    <name evidence="2" type="ORF">Tco_0770147</name>
</gene>
<evidence type="ECO:0000313" key="2">
    <source>
        <dbReference type="EMBL" id="GJS87511.1"/>
    </source>
</evidence>
<protein>
    <submittedName>
        <fullName evidence="2">Uncharacterized protein</fullName>
    </submittedName>
</protein>
<comment type="caution">
    <text evidence="2">The sequence shown here is derived from an EMBL/GenBank/DDBJ whole genome shotgun (WGS) entry which is preliminary data.</text>
</comment>
<reference evidence="2" key="1">
    <citation type="journal article" date="2022" name="Int. J. Mol. Sci.">
        <title>Draft Genome of Tanacetum Coccineum: Genomic Comparison of Closely Related Tanacetum-Family Plants.</title>
        <authorList>
            <person name="Yamashiro T."/>
            <person name="Shiraishi A."/>
            <person name="Nakayama K."/>
            <person name="Satake H."/>
        </authorList>
    </citation>
    <scope>NUCLEOTIDE SEQUENCE</scope>
</reference>
<reference evidence="2" key="2">
    <citation type="submission" date="2022-01" db="EMBL/GenBank/DDBJ databases">
        <authorList>
            <person name="Yamashiro T."/>
            <person name="Shiraishi A."/>
            <person name="Satake H."/>
            <person name="Nakayama K."/>
        </authorList>
    </citation>
    <scope>NUCLEOTIDE SEQUENCE</scope>
</reference>
<accession>A0ABQ4ZDY7</accession>
<proteinExistence type="predicted"/>
<organism evidence="2 3">
    <name type="scientific">Tanacetum coccineum</name>
    <dbReference type="NCBI Taxonomy" id="301880"/>
    <lineage>
        <taxon>Eukaryota</taxon>
        <taxon>Viridiplantae</taxon>
        <taxon>Streptophyta</taxon>
        <taxon>Embryophyta</taxon>
        <taxon>Tracheophyta</taxon>
        <taxon>Spermatophyta</taxon>
        <taxon>Magnoliopsida</taxon>
        <taxon>eudicotyledons</taxon>
        <taxon>Gunneridae</taxon>
        <taxon>Pentapetalae</taxon>
        <taxon>asterids</taxon>
        <taxon>campanulids</taxon>
        <taxon>Asterales</taxon>
        <taxon>Asteraceae</taxon>
        <taxon>Asteroideae</taxon>
        <taxon>Anthemideae</taxon>
        <taxon>Anthemidinae</taxon>
        <taxon>Tanacetum</taxon>
    </lineage>
</organism>
<keyword evidence="3" id="KW-1185">Reference proteome</keyword>
<evidence type="ECO:0000313" key="3">
    <source>
        <dbReference type="Proteomes" id="UP001151760"/>
    </source>
</evidence>
<sequence length="161" mass="17635">MVANQFDLPVFLLAEPSKQPKIGGSISPKNRREHLNKIGGNNFQSRTCLTNPRVINPRLFKLPPYKAPAPAPPAPGVSKSDFDNYVKANDAVMQNMQNQMANITDLLTKFVNSNTASTSGLWVLFQATPCEPKGDVKAITTRNSVSYKGPQISPPPKETEK</sequence>
<dbReference type="Proteomes" id="UP001151760">
    <property type="component" value="Unassembled WGS sequence"/>
</dbReference>
<feature type="compositionally biased region" description="Pro residues" evidence="1">
    <location>
        <begin position="152"/>
        <end position="161"/>
    </location>
</feature>
<evidence type="ECO:0000256" key="1">
    <source>
        <dbReference type="SAM" id="MobiDB-lite"/>
    </source>
</evidence>